<feature type="region of interest" description="Disordered" evidence="1">
    <location>
        <begin position="164"/>
        <end position="216"/>
    </location>
</feature>
<proteinExistence type="predicted"/>
<dbReference type="RefSeq" id="WP_008613805.1">
    <property type="nucleotide sequence ID" value="NZ_AONQ01000003.1"/>
</dbReference>
<protein>
    <recommendedName>
        <fullName evidence="4">Periplasmic ligand-binding sensor protein</fullName>
    </recommendedName>
</protein>
<feature type="region of interest" description="Disordered" evidence="1">
    <location>
        <begin position="73"/>
        <end position="133"/>
    </location>
</feature>
<comment type="caution">
    <text evidence="2">The sequence shown here is derived from an EMBL/GenBank/DDBJ whole genome shotgun (WGS) entry which is preliminary data.</text>
</comment>
<evidence type="ECO:0000313" key="2">
    <source>
        <dbReference type="EMBL" id="EME71705.1"/>
    </source>
</evidence>
<reference evidence="2 3" key="1">
    <citation type="journal article" date="2014" name="Genome Announc.">
        <title>Draft Genome Sequence of Magnetospirillum sp. Strain SO-1, a Freshwater Magnetotactic Bacterium Isolated from the Ol'khovka River, Russia.</title>
        <authorList>
            <person name="Grouzdev D.S."/>
            <person name="Dziuba M.V."/>
            <person name="Sukhacheva M.S."/>
            <person name="Mardanov A.V."/>
            <person name="Beletskiy A.V."/>
            <person name="Kuznetsov B.B."/>
            <person name="Skryabin K.G."/>
        </authorList>
    </citation>
    <scope>NUCLEOTIDE SEQUENCE [LARGE SCALE GENOMIC DNA]</scope>
    <source>
        <strain evidence="2 3">SO-1</strain>
    </source>
</reference>
<dbReference type="Proteomes" id="UP000011744">
    <property type="component" value="Unassembled WGS sequence"/>
</dbReference>
<dbReference type="AlphaFoldDB" id="M2ZBA6"/>
<name>M2ZBA6_9PROT</name>
<keyword evidence="3" id="KW-1185">Reference proteome</keyword>
<dbReference type="Pfam" id="PF09849">
    <property type="entry name" value="DUF2076"/>
    <property type="match status" value="1"/>
</dbReference>
<sequence>MTPQERDLIQSVFDRLARLSGGPKDREAEALILDRLRSVPDSAYNLVEAVVVQEMAIKENEARIRDLEARLANQTQPQQQPAPGFGRSAWGGGRGSVPSTQAPQQQAQQQQYAQQPQQYGQPSPWGGQPSAGGGFLRTAAGAAVGVAGGMLLANSISGMFAGGSHGGGAPSAQQASDTGGHAPADAPPVGYDTNVADDQGYGGFDSGFDMGGDDSF</sequence>
<dbReference type="InterPro" id="IPR018648">
    <property type="entry name" value="DUF2076"/>
</dbReference>
<organism evidence="2 3">
    <name type="scientific">Paramagnetospirillum caucaseum</name>
    <dbReference type="NCBI Taxonomy" id="1244869"/>
    <lineage>
        <taxon>Bacteria</taxon>
        <taxon>Pseudomonadati</taxon>
        <taxon>Pseudomonadota</taxon>
        <taxon>Alphaproteobacteria</taxon>
        <taxon>Rhodospirillales</taxon>
        <taxon>Magnetospirillaceae</taxon>
        <taxon>Paramagnetospirillum</taxon>
    </lineage>
</organism>
<dbReference type="eggNOG" id="COG3416">
    <property type="taxonomic scope" value="Bacteria"/>
</dbReference>
<feature type="compositionally biased region" description="Low complexity" evidence="1">
    <location>
        <begin position="101"/>
        <end position="128"/>
    </location>
</feature>
<dbReference type="EMBL" id="AONQ01000003">
    <property type="protein sequence ID" value="EME71705.1"/>
    <property type="molecule type" value="Genomic_DNA"/>
</dbReference>
<evidence type="ECO:0000313" key="3">
    <source>
        <dbReference type="Proteomes" id="UP000011744"/>
    </source>
</evidence>
<evidence type="ECO:0008006" key="4">
    <source>
        <dbReference type="Google" id="ProtNLM"/>
    </source>
</evidence>
<dbReference type="PATRIC" id="fig|1244869.3.peg.435"/>
<gene>
    <name evidence="2" type="ORF">H261_02196</name>
</gene>
<dbReference type="OrthoDB" id="7359466at2"/>
<feature type="compositionally biased region" description="Low complexity" evidence="1">
    <location>
        <begin position="74"/>
        <end position="88"/>
    </location>
</feature>
<evidence type="ECO:0000256" key="1">
    <source>
        <dbReference type="SAM" id="MobiDB-lite"/>
    </source>
</evidence>
<accession>M2ZBA6</accession>
<dbReference type="STRING" id="1244869.H261_02196"/>